<sequence length="93" mass="10916">MSFPEEVVEHYVKWNGGRPQRPLFRNVDFDEIEVSEFLPRMVAPRSPNGSNLLMEEAATDGWRNNRLPRNPVPFAIDWGDNYFCVDVDTRKIY</sequence>
<reference evidence="3" key="1">
    <citation type="submission" date="2016-10" db="EMBL/GenBank/DDBJ databases">
        <authorList>
            <person name="Varghese N."/>
            <person name="Submissions S."/>
        </authorList>
    </citation>
    <scope>NUCLEOTIDE SEQUENCE [LARGE SCALE GENOMIC DNA]</scope>
    <source>
        <strain evidence="3">KPR-1</strain>
    </source>
</reference>
<accession>A0A1H4DMF0</accession>
<keyword evidence="3" id="KW-1185">Reference proteome</keyword>
<evidence type="ECO:0000259" key="1">
    <source>
        <dbReference type="Pfam" id="PF09346"/>
    </source>
</evidence>
<proteinExistence type="predicted"/>
<evidence type="ECO:0000313" key="2">
    <source>
        <dbReference type="EMBL" id="SEA73787.1"/>
    </source>
</evidence>
<dbReference type="EMBL" id="FNQV01000018">
    <property type="protein sequence ID" value="SEA73787.1"/>
    <property type="molecule type" value="Genomic_DNA"/>
</dbReference>
<dbReference type="AlphaFoldDB" id="A0A1H4DMF0"/>
<name>A0A1H4DMF0_9ACTO</name>
<dbReference type="InterPro" id="IPR037883">
    <property type="entry name" value="Knr4/Smi1-like_sf"/>
</dbReference>
<dbReference type="SUPFAM" id="SSF160631">
    <property type="entry name" value="SMI1/KNR4-like"/>
    <property type="match status" value="1"/>
</dbReference>
<dbReference type="Proteomes" id="UP000199288">
    <property type="component" value="Unassembled WGS sequence"/>
</dbReference>
<gene>
    <name evidence="2" type="ORF">SAMN02910418_02289</name>
</gene>
<dbReference type="InterPro" id="IPR018958">
    <property type="entry name" value="Knr4/Smi1-like_dom"/>
</dbReference>
<feature type="domain" description="Knr4/Smi1-like" evidence="1">
    <location>
        <begin position="2"/>
        <end position="89"/>
    </location>
</feature>
<dbReference type="OrthoDB" id="9131304at2"/>
<evidence type="ECO:0000313" key="3">
    <source>
        <dbReference type="Proteomes" id="UP000199288"/>
    </source>
</evidence>
<organism evidence="2 3">
    <name type="scientific">Bowdeniella nasicola</name>
    <dbReference type="NCBI Taxonomy" id="208480"/>
    <lineage>
        <taxon>Bacteria</taxon>
        <taxon>Bacillati</taxon>
        <taxon>Actinomycetota</taxon>
        <taxon>Actinomycetes</taxon>
        <taxon>Actinomycetales</taxon>
        <taxon>Actinomycetaceae</taxon>
        <taxon>Bowdeniella</taxon>
    </lineage>
</organism>
<dbReference type="Pfam" id="PF09346">
    <property type="entry name" value="SMI1_KNR4"/>
    <property type="match status" value="1"/>
</dbReference>
<protein>
    <submittedName>
        <fullName evidence="2">SMI1 / KNR4 family (SUKH-1)</fullName>
    </submittedName>
</protein>